<accession>A0AA86T696</accession>
<gene>
    <name evidence="1" type="ORF">AYBTSS11_LOCUS26920</name>
</gene>
<evidence type="ECO:0000313" key="1">
    <source>
        <dbReference type="EMBL" id="CAJ1974835.1"/>
    </source>
</evidence>
<dbReference type="Proteomes" id="UP001189624">
    <property type="component" value="Chromosome 9"/>
</dbReference>
<sequence length="98" mass="10752">MRVAVSLQVSTVLPGEGGKVVTRGVGGSRHHLLQLAFFKEVVLILKLTIQVPNAVCGVHHTLATLSGYMQFDNIISLFSQIDQSTSYYNKTSRSIYKS</sequence>
<evidence type="ECO:0000313" key="2">
    <source>
        <dbReference type="Proteomes" id="UP001189624"/>
    </source>
</evidence>
<dbReference type="AlphaFoldDB" id="A0AA86T696"/>
<name>A0AA86T696_9FABA</name>
<reference evidence="1" key="1">
    <citation type="submission" date="2023-10" db="EMBL/GenBank/DDBJ databases">
        <authorList>
            <person name="Domelevo Entfellner J.-B."/>
        </authorList>
    </citation>
    <scope>NUCLEOTIDE SEQUENCE</scope>
</reference>
<organism evidence="1 2">
    <name type="scientific">Sphenostylis stenocarpa</name>
    <dbReference type="NCBI Taxonomy" id="92480"/>
    <lineage>
        <taxon>Eukaryota</taxon>
        <taxon>Viridiplantae</taxon>
        <taxon>Streptophyta</taxon>
        <taxon>Embryophyta</taxon>
        <taxon>Tracheophyta</taxon>
        <taxon>Spermatophyta</taxon>
        <taxon>Magnoliopsida</taxon>
        <taxon>eudicotyledons</taxon>
        <taxon>Gunneridae</taxon>
        <taxon>Pentapetalae</taxon>
        <taxon>rosids</taxon>
        <taxon>fabids</taxon>
        <taxon>Fabales</taxon>
        <taxon>Fabaceae</taxon>
        <taxon>Papilionoideae</taxon>
        <taxon>50 kb inversion clade</taxon>
        <taxon>NPAAA clade</taxon>
        <taxon>indigoferoid/millettioid clade</taxon>
        <taxon>Phaseoleae</taxon>
        <taxon>Sphenostylis</taxon>
    </lineage>
</organism>
<keyword evidence="2" id="KW-1185">Reference proteome</keyword>
<dbReference type="Gramene" id="rna-AYBTSS11_LOCUS26920">
    <property type="protein sequence ID" value="CAJ1974835.1"/>
    <property type="gene ID" value="gene-AYBTSS11_LOCUS26920"/>
</dbReference>
<protein>
    <submittedName>
        <fullName evidence="1">Uncharacterized protein</fullName>
    </submittedName>
</protein>
<proteinExistence type="predicted"/>
<dbReference type="EMBL" id="OY731406">
    <property type="protein sequence ID" value="CAJ1974835.1"/>
    <property type="molecule type" value="Genomic_DNA"/>
</dbReference>